<reference evidence="2 3" key="1">
    <citation type="submission" date="2019-11" db="EMBL/GenBank/DDBJ databases">
        <title>Whole genome sequence of Oryza granulata.</title>
        <authorList>
            <person name="Li W."/>
        </authorList>
    </citation>
    <scope>NUCLEOTIDE SEQUENCE [LARGE SCALE GENOMIC DNA]</scope>
    <source>
        <strain evidence="3">cv. Menghai</strain>
        <tissue evidence="2">Leaf</tissue>
    </source>
</reference>
<evidence type="ECO:0000313" key="3">
    <source>
        <dbReference type="Proteomes" id="UP000479710"/>
    </source>
</evidence>
<evidence type="ECO:0000313" key="2">
    <source>
        <dbReference type="EMBL" id="KAF0923082.1"/>
    </source>
</evidence>
<proteinExistence type="predicted"/>
<organism evidence="2 3">
    <name type="scientific">Oryza meyeriana var. granulata</name>
    <dbReference type="NCBI Taxonomy" id="110450"/>
    <lineage>
        <taxon>Eukaryota</taxon>
        <taxon>Viridiplantae</taxon>
        <taxon>Streptophyta</taxon>
        <taxon>Embryophyta</taxon>
        <taxon>Tracheophyta</taxon>
        <taxon>Spermatophyta</taxon>
        <taxon>Magnoliopsida</taxon>
        <taxon>Liliopsida</taxon>
        <taxon>Poales</taxon>
        <taxon>Poaceae</taxon>
        <taxon>BOP clade</taxon>
        <taxon>Oryzoideae</taxon>
        <taxon>Oryzeae</taxon>
        <taxon>Oryzinae</taxon>
        <taxon>Oryza</taxon>
        <taxon>Oryza meyeriana</taxon>
    </lineage>
</organism>
<feature type="region of interest" description="Disordered" evidence="1">
    <location>
        <begin position="81"/>
        <end position="102"/>
    </location>
</feature>
<name>A0A6G1EF98_9ORYZ</name>
<accession>A0A6G1EF98</accession>
<protein>
    <submittedName>
        <fullName evidence="2">Uncharacterized protein</fullName>
    </submittedName>
</protein>
<dbReference type="EMBL" id="SPHZ02000003">
    <property type="protein sequence ID" value="KAF0923082.1"/>
    <property type="molecule type" value="Genomic_DNA"/>
</dbReference>
<keyword evidence="3" id="KW-1185">Reference proteome</keyword>
<evidence type="ECO:0000256" key="1">
    <source>
        <dbReference type="SAM" id="MobiDB-lite"/>
    </source>
</evidence>
<gene>
    <name evidence="2" type="ORF">E2562_003309</name>
</gene>
<dbReference type="OrthoDB" id="9944568at2759"/>
<dbReference type="AlphaFoldDB" id="A0A6G1EF98"/>
<feature type="compositionally biased region" description="Polar residues" evidence="1">
    <location>
        <begin position="86"/>
        <end position="95"/>
    </location>
</feature>
<sequence length="102" mass="10680">MKVPMITIDLSRGGAKSRTTAGGPLLAGGLRLRVAKEFVSVLEKEKESEWTALRRGSTFLAALISLSSRVPLASTVPGRALPPDFLSSSTPSRATLSAGGRD</sequence>
<dbReference type="Proteomes" id="UP000479710">
    <property type="component" value="Unassembled WGS sequence"/>
</dbReference>
<comment type="caution">
    <text evidence="2">The sequence shown here is derived from an EMBL/GenBank/DDBJ whole genome shotgun (WGS) entry which is preliminary data.</text>
</comment>